<comment type="subcellular location">
    <subcellularLocation>
        <location evidence="1">Cell membrane</location>
        <topology evidence="1">Multi-pass membrane protein</topology>
    </subcellularLocation>
</comment>
<dbReference type="PANTHER" id="PTHR34820">
    <property type="entry name" value="INNER MEMBRANE PROTEIN YEBZ"/>
    <property type="match status" value="1"/>
</dbReference>
<feature type="region of interest" description="Disordered" evidence="9">
    <location>
        <begin position="263"/>
        <end position="284"/>
    </location>
</feature>
<dbReference type="InterPro" id="IPR014756">
    <property type="entry name" value="Ig_E-set"/>
</dbReference>
<evidence type="ECO:0000259" key="13">
    <source>
        <dbReference type="Pfam" id="PF05425"/>
    </source>
</evidence>
<evidence type="ECO:0000256" key="11">
    <source>
        <dbReference type="SAM" id="SignalP"/>
    </source>
</evidence>
<keyword evidence="6 10" id="KW-1133">Transmembrane helix</keyword>
<reference evidence="14" key="1">
    <citation type="submission" date="2020-02" db="EMBL/GenBank/DDBJ databases">
        <authorList>
            <person name="Meier V. D."/>
        </authorList>
    </citation>
    <scope>NUCLEOTIDE SEQUENCE</scope>
    <source>
        <strain evidence="14">AVDCRST_MAG41</strain>
    </source>
</reference>
<sequence>MTHAPGSRRVLALLALLAGAAVLAVATAGPALAHAVVVSTDPADGSRLDAVPATVTVTFSEDVSINAGFVRVVDSSGDQVSEGDATGTGRTVSVRLRAGLEDGSYIVSYRIVSADSHPITGAYAFVVGDGPLVAASGAVVGGTTDRLVDTVFKAARWLSFAGIVLFGGLAFLVLCWPAGRAVPRARRLVWTGWGMATAGAVLGLLLQGPYGAGTGLADAVDGELLQTTLGSTYGRMLCGRLVLLGALAVLAVRLLDVPAAADPAADPSADPDADPSAEEVPDKGRARDEDLAAICALGVLATYGGVGHAAAGSTPTLALLSDTTHLAAASLWIGGLAMLAGVLLPSRRAAELARALPRFSSLALGAVGVLLVTGTYQAWREVGPLAALWSTDYGVLLLAKIAGFLLLVGLGYLSREAVRRRYVTPVVHALSVTEAPQPPAAGPGPEDRVLRRLRASVAIEVAIATVVLMVTAVLVQTAPAKATYVDPVDRTVRLASGGSAQVEVTPARVGVNTVRVSVFDAQGAPADARQVTATLALPAERIGPLPVTLTRAGTGQYTTGSASMPRPGTWELVLRVQVSEFDRDVAQVDVPVT</sequence>
<gene>
    <name evidence="14" type="ORF">AVDCRST_MAG41-653</name>
</gene>
<dbReference type="Pfam" id="PF05425">
    <property type="entry name" value="CopD"/>
    <property type="match status" value="1"/>
</dbReference>
<proteinExistence type="predicted"/>
<feature type="signal peptide" evidence="11">
    <location>
        <begin position="1"/>
        <end position="33"/>
    </location>
</feature>
<dbReference type="GO" id="GO:0005886">
    <property type="term" value="C:plasma membrane"/>
    <property type="evidence" value="ECO:0007669"/>
    <property type="project" value="UniProtKB-SubCell"/>
</dbReference>
<dbReference type="EMBL" id="CADCTP010000066">
    <property type="protein sequence ID" value="CAA9224151.1"/>
    <property type="molecule type" value="Genomic_DNA"/>
</dbReference>
<evidence type="ECO:0000256" key="1">
    <source>
        <dbReference type="ARBA" id="ARBA00004651"/>
    </source>
</evidence>
<dbReference type="GO" id="GO:0005507">
    <property type="term" value="F:copper ion binding"/>
    <property type="evidence" value="ECO:0007669"/>
    <property type="project" value="InterPro"/>
</dbReference>
<keyword evidence="3 10" id="KW-0812">Transmembrane</keyword>
<evidence type="ECO:0000256" key="7">
    <source>
        <dbReference type="ARBA" id="ARBA00023008"/>
    </source>
</evidence>
<name>A0A6J4HGJ1_9ACTN</name>
<dbReference type="InterPro" id="IPR008620">
    <property type="entry name" value="FixH"/>
</dbReference>
<feature type="transmembrane region" description="Helical" evidence="10">
    <location>
        <begin position="356"/>
        <end position="373"/>
    </location>
</feature>
<protein>
    <submittedName>
        <fullName evidence="14">Copper resistance protein D</fullName>
    </submittedName>
</protein>
<dbReference type="InterPro" id="IPR007348">
    <property type="entry name" value="CopC_dom"/>
</dbReference>
<dbReference type="GO" id="GO:0006825">
    <property type="term" value="P:copper ion transport"/>
    <property type="evidence" value="ECO:0007669"/>
    <property type="project" value="InterPro"/>
</dbReference>
<accession>A0A6J4HGJ1</accession>
<evidence type="ECO:0000259" key="12">
    <source>
        <dbReference type="Pfam" id="PF04234"/>
    </source>
</evidence>
<keyword evidence="7" id="KW-0186">Copper</keyword>
<evidence type="ECO:0000256" key="2">
    <source>
        <dbReference type="ARBA" id="ARBA00022475"/>
    </source>
</evidence>
<dbReference type="SUPFAM" id="SSF81296">
    <property type="entry name" value="E set domains"/>
    <property type="match status" value="1"/>
</dbReference>
<dbReference type="GO" id="GO:0042597">
    <property type="term" value="C:periplasmic space"/>
    <property type="evidence" value="ECO:0007669"/>
    <property type="project" value="InterPro"/>
</dbReference>
<dbReference type="AlphaFoldDB" id="A0A6J4HGJ1"/>
<evidence type="ECO:0000313" key="14">
    <source>
        <dbReference type="EMBL" id="CAA9224151.1"/>
    </source>
</evidence>
<evidence type="ECO:0000256" key="3">
    <source>
        <dbReference type="ARBA" id="ARBA00022692"/>
    </source>
</evidence>
<dbReference type="GO" id="GO:0046688">
    <property type="term" value="P:response to copper ion"/>
    <property type="evidence" value="ECO:0007669"/>
    <property type="project" value="InterPro"/>
</dbReference>
<feature type="compositionally biased region" description="Acidic residues" evidence="9">
    <location>
        <begin position="269"/>
        <end position="279"/>
    </location>
</feature>
<keyword evidence="8 10" id="KW-0472">Membrane</keyword>
<feature type="transmembrane region" description="Helical" evidence="10">
    <location>
        <begin position="188"/>
        <end position="212"/>
    </location>
</feature>
<feature type="transmembrane region" description="Helical" evidence="10">
    <location>
        <begin position="291"/>
        <end position="311"/>
    </location>
</feature>
<feature type="domain" description="CopC" evidence="12">
    <location>
        <begin position="34"/>
        <end position="127"/>
    </location>
</feature>
<keyword evidence="5 11" id="KW-0732">Signal</keyword>
<evidence type="ECO:0000256" key="8">
    <source>
        <dbReference type="ARBA" id="ARBA00023136"/>
    </source>
</evidence>
<organism evidence="14">
    <name type="scientific">uncultured Mycobacteriales bacterium</name>
    <dbReference type="NCBI Taxonomy" id="581187"/>
    <lineage>
        <taxon>Bacteria</taxon>
        <taxon>Bacillati</taxon>
        <taxon>Actinomycetota</taxon>
        <taxon>Actinomycetes</taxon>
        <taxon>Mycobacteriales</taxon>
        <taxon>environmental samples</taxon>
    </lineage>
</organism>
<feature type="transmembrane region" description="Helical" evidence="10">
    <location>
        <begin position="457"/>
        <end position="475"/>
    </location>
</feature>
<dbReference type="PANTHER" id="PTHR34820:SF4">
    <property type="entry name" value="INNER MEMBRANE PROTEIN YEBZ"/>
    <property type="match status" value="1"/>
</dbReference>
<keyword evidence="2" id="KW-1003">Cell membrane</keyword>
<feature type="domain" description="Copper resistance protein D" evidence="13">
    <location>
        <begin position="353"/>
        <end position="474"/>
    </location>
</feature>
<evidence type="ECO:0000256" key="10">
    <source>
        <dbReference type="SAM" id="Phobius"/>
    </source>
</evidence>
<dbReference type="PROSITE" id="PS51318">
    <property type="entry name" value="TAT"/>
    <property type="match status" value="1"/>
</dbReference>
<dbReference type="InterPro" id="IPR032694">
    <property type="entry name" value="CopC/D"/>
</dbReference>
<dbReference type="InterPro" id="IPR014755">
    <property type="entry name" value="Cu-Rt/internalin_Ig-like"/>
</dbReference>
<feature type="chain" id="PRO_5026898118" evidence="11">
    <location>
        <begin position="34"/>
        <end position="593"/>
    </location>
</feature>
<dbReference type="Pfam" id="PF05751">
    <property type="entry name" value="FixH"/>
    <property type="match status" value="1"/>
</dbReference>
<dbReference type="InterPro" id="IPR008457">
    <property type="entry name" value="Cu-R_CopD_dom"/>
</dbReference>
<dbReference type="Pfam" id="PF04234">
    <property type="entry name" value="CopC"/>
    <property type="match status" value="1"/>
</dbReference>
<dbReference type="Gene3D" id="2.60.40.1220">
    <property type="match status" value="1"/>
</dbReference>
<feature type="transmembrane region" description="Helical" evidence="10">
    <location>
        <begin position="323"/>
        <end position="344"/>
    </location>
</feature>
<feature type="transmembrane region" description="Helical" evidence="10">
    <location>
        <begin position="232"/>
        <end position="252"/>
    </location>
</feature>
<evidence type="ECO:0000256" key="6">
    <source>
        <dbReference type="ARBA" id="ARBA00022989"/>
    </source>
</evidence>
<evidence type="ECO:0000256" key="4">
    <source>
        <dbReference type="ARBA" id="ARBA00022723"/>
    </source>
</evidence>
<evidence type="ECO:0000256" key="5">
    <source>
        <dbReference type="ARBA" id="ARBA00022729"/>
    </source>
</evidence>
<feature type="transmembrane region" description="Helical" evidence="10">
    <location>
        <begin position="157"/>
        <end position="176"/>
    </location>
</feature>
<evidence type="ECO:0000256" key="9">
    <source>
        <dbReference type="SAM" id="MobiDB-lite"/>
    </source>
</evidence>
<keyword evidence="4" id="KW-0479">Metal-binding</keyword>
<dbReference type="InterPro" id="IPR006311">
    <property type="entry name" value="TAT_signal"/>
</dbReference>
<feature type="transmembrane region" description="Helical" evidence="10">
    <location>
        <begin position="393"/>
        <end position="413"/>
    </location>
</feature>